<evidence type="ECO:0000256" key="6">
    <source>
        <dbReference type="ARBA" id="ARBA00023098"/>
    </source>
</evidence>
<keyword evidence="3 9" id="KW-0444">Lipid biosynthesis</keyword>
<dbReference type="Pfam" id="PF08545">
    <property type="entry name" value="ACP_syn_III"/>
    <property type="match status" value="1"/>
</dbReference>
<comment type="domain">
    <text evidence="9">The last Arg residue of the ACP-binding site is essential for the weak association between ACP/AcpP and FabH.</text>
</comment>
<comment type="subcellular location">
    <subcellularLocation>
        <location evidence="9">Cytoplasm</location>
    </subcellularLocation>
</comment>
<keyword evidence="2 9" id="KW-0963">Cytoplasm</keyword>
<dbReference type="InterPro" id="IPR016039">
    <property type="entry name" value="Thiolase-like"/>
</dbReference>
<dbReference type="EC" id="2.3.1.180" evidence="9"/>
<feature type="domain" description="Beta-ketoacyl-[acyl-carrier-protein] synthase III C-terminal" evidence="10">
    <location>
        <begin position="236"/>
        <end position="325"/>
    </location>
</feature>
<feature type="active site" evidence="9">
    <location>
        <position position="282"/>
    </location>
</feature>
<dbReference type="EMBL" id="UPPP01000055">
    <property type="protein sequence ID" value="VBB05335.1"/>
    <property type="molecule type" value="Genomic_DNA"/>
</dbReference>
<comment type="function">
    <text evidence="9">Catalyzes the condensation reaction of fatty acid synthesis by the addition to an acyl acceptor of two carbons from malonyl-ACP. Catalyzes the first condensation reaction which initiates fatty acid synthesis and may therefore play a role in governing the total rate of fatty acid production. Possesses both acetoacetyl-ACP synthase and acetyl transacylase activities. Its substrate specificity determines the biosynthesis of branched-chain and/or straight-chain of fatty acids.</text>
</comment>
<dbReference type="SUPFAM" id="SSF53901">
    <property type="entry name" value="Thiolase-like"/>
    <property type="match status" value="1"/>
</dbReference>
<evidence type="ECO:0000313" key="13">
    <source>
        <dbReference type="Proteomes" id="UP000277811"/>
    </source>
</evidence>
<keyword evidence="8 9" id="KW-0012">Acyltransferase</keyword>
<dbReference type="Gene3D" id="3.40.47.10">
    <property type="match status" value="1"/>
</dbReference>
<evidence type="ECO:0000256" key="5">
    <source>
        <dbReference type="ARBA" id="ARBA00022832"/>
    </source>
</evidence>
<evidence type="ECO:0000256" key="4">
    <source>
        <dbReference type="ARBA" id="ARBA00022679"/>
    </source>
</evidence>
<keyword evidence="5 9" id="KW-0276">Fatty acid metabolism</keyword>
<comment type="pathway">
    <text evidence="9">Lipid metabolism; fatty acid biosynthesis.</text>
</comment>
<feature type="domain" description="Beta-ketoacyl-[acyl-carrier-protein] synthase III N-terminal" evidence="11">
    <location>
        <begin position="109"/>
        <end position="187"/>
    </location>
</feature>
<comment type="similarity">
    <text evidence="1 9">Belongs to the thiolase-like superfamily. FabH family.</text>
</comment>
<evidence type="ECO:0000256" key="3">
    <source>
        <dbReference type="ARBA" id="ARBA00022516"/>
    </source>
</evidence>
<evidence type="ECO:0000259" key="10">
    <source>
        <dbReference type="Pfam" id="PF08541"/>
    </source>
</evidence>
<keyword evidence="9" id="KW-0511">Multifunctional enzyme</keyword>
<dbReference type="NCBIfam" id="TIGR00747">
    <property type="entry name" value="fabH"/>
    <property type="match status" value="1"/>
</dbReference>
<accession>A0A498R2F8</accession>
<dbReference type="Proteomes" id="UP000277811">
    <property type="component" value="Unassembled WGS sequence"/>
</dbReference>
<proteinExistence type="inferred from homology"/>
<evidence type="ECO:0000256" key="1">
    <source>
        <dbReference type="ARBA" id="ARBA00008642"/>
    </source>
</evidence>
<comment type="subunit">
    <text evidence="9">Homodimer.</text>
</comment>
<evidence type="ECO:0000256" key="9">
    <source>
        <dbReference type="HAMAP-Rule" id="MF_01815"/>
    </source>
</evidence>
<comment type="catalytic activity">
    <reaction evidence="9">
        <text>malonyl-[ACP] + acetyl-CoA + H(+) = 3-oxobutanoyl-[ACP] + CO2 + CoA</text>
        <dbReference type="Rhea" id="RHEA:12080"/>
        <dbReference type="Rhea" id="RHEA-COMP:9623"/>
        <dbReference type="Rhea" id="RHEA-COMP:9625"/>
        <dbReference type="ChEBI" id="CHEBI:15378"/>
        <dbReference type="ChEBI" id="CHEBI:16526"/>
        <dbReference type="ChEBI" id="CHEBI:57287"/>
        <dbReference type="ChEBI" id="CHEBI:57288"/>
        <dbReference type="ChEBI" id="CHEBI:78449"/>
        <dbReference type="ChEBI" id="CHEBI:78450"/>
        <dbReference type="EC" id="2.3.1.180"/>
    </reaction>
</comment>
<keyword evidence="6 9" id="KW-0443">Lipid metabolism</keyword>
<keyword evidence="4 9" id="KW-0808">Transferase</keyword>
<dbReference type="OrthoDB" id="9815506at2"/>
<name>A0A498R2F8_9FIRM</name>
<dbReference type="RefSeq" id="WP_122626331.1">
    <property type="nucleotide sequence ID" value="NZ_UPPP01000055.1"/>
</dbReference>
<dbReference type="InterPro" id="IPR004655">
    <property type="entry name" value="FabH"/>
</dbReference>
<evidence type="ECO:0000259" key="11">
    <source>
        <dbReference type="Pfam" id="PF08545"/>
    </source>
</evidence>
<dbReference type="CDD" id="cd00830">
    <property type="entry name" value="KAS_III"/>
    <property type="match status" value="1"/>
</dbReference>
<evidence type="ECO:0000256" key="7">
    <source>
        <dbReference type="ARBA" id="ARBA00023160"/>
    </source>
</evidence>
<keyword evidence="13" id="KW-1185">Reference proteome</keyword>
<gene>
    <name evidence="9" type="primary">fabH</name>
    <name evidence="12" type="ORF">LUCI_0542</name>
</gene>
<dbReference type="InterPro" id="IPR013751">
    <property type="entry name" value="ACP_syn_III_N"/>
</dbReference>
<feature type="region of interest" description="ACP-binding" evidence="9">
    <location>
        <begin position="253"/>
        <end position="257"/>
    </location>
</feature>
<dbReference type="GO" id="GO:0005737">
    <property type="term" value="C:cytoplasm"/>
    <property type="evidence" value="ECO:0007669"/>
    <property type="project" value="UniProtKB-SubCell"/>
</dbReference>
<dbReference type="UniPathway" id="UPA00094"/>
<reference evidence="12 13" key="1">
    <citation type="submission" date="2018-06" db="EMBL/GenBank/DDBJ databases">
        <authorList>
            <person name="Strepis N."/>
        </authorList>
    </citation>
    <scope>NUCLEOTIDE SEQUENCE [LARGE SCALE GENOMIC DNA]</scope>
    <source>
        <strain evidence="12">LUCI</strain>
    </source>
</reference>
<protein>
    <recommendedName>
        <fullName evidence="9">Beta-ketoacyl-[acyl-carrier-protein] synthase III</fullName>
        <shortName evidence="9">Beta-ketoacyl-ACP synthase III</shortName>
        <shortName evidence="9">KAS III</shortName>
        <ecNumber evidence="9">2.3.1.180</ecNumber>
    </recommendedName>
    <alternativeName>
        <fullName evidence="9">3-oxoacyl-[acyl-carrier-protein] synthase 3</fullName>
    </alternativeName>
    <alternativeName>
        <fullName evidence="9">3-oxoacyl-[acyl-carrier-protein] synthase III</fullName>
    </alternativeName>
</protein>
<feature type="active site" evidence="9">
    <location>
        <position position="115"/>
    </location>
</feature>
<evidence type="ECO:0000313" key="12">
    <source>
        <dbReference type="EMBL" id="VBB05335.1"/>
    </source>
</evidence>
<dbReference type="GO" id="GO:0006633">
    <property type="term" value="P:fatty acid biosynthetic process"/>
    <property type="evidence" value="ECO:0007669"/>
    <property type="project" value="UniProtKB-UniRule"/>
</dbReference>
<dbReference type="HAMAP" id="MF_01815">
    <property type="entry name" value="FabH"/>
    <property type="match status" value="1"/>
</dbReference>
<dbReference type="PANTHER" id="PTHR34069:SF2">
    <property type="entry name" value="BETA-KETOACYL-[ACYL-CARRIER-PROTEIN] SYNTHASE III"/>
    <property type="match status" value="1"/>
</dbReference>
<organism evidence="12 13">
    <name type="scientific">Lucifera butyrica</name>
    <dbReference type="NCBI Taxonomy" id="1351585"/>
    <lineage>
        <taxon>Bacteria</taxon>
        <taxon>Bacillati</taxon>
        <taxon>Bacillota</taxon>
        <taxon>Negativicutes</taxon>
        <taxon>Veillonellales</taxon>
        <taxon>Veillonellaceae</taxon>
        <taxon>Lucifera</taxon>
    </lineage>
</organism>
<dbReference type="AlphaFoldDB" id="A0A498R2F8"/>
<sequence>MNKSKSKITGLGTYVPPGKLTNQDLEKMVDTSNEWIVRRTGVKERRLAGKEEFATDLAIKAVENLIEKKNVRVDDVDMVIVTTFTPDHFLPTVAAVVQGHFNMKAAGTMDINSGCTGFAYGLCVADSLITSGHNNKVLVIASEVISKILDYSDRNTCVLFGDAAVATLVERTDEKGSVIASYFTSDGKLAHNISCSNLAERINGWEVGKKRLFQQEGKFLYEYVVKNIPEGVRSLLKRGDLTLEDIQWFVPHSANLRMIKAICERLEFPIEKTLVSNEFYGNTSSVSIPLAIWLALEEDKIKAGDKMVLYGFGAGLTHGGVIIEW</sequence>
<dbReference type="GO" id="GO:0004315">
    <property type="term" value="F:3-oxoacyl-[acyl-carrier-protein] synthase activity"/>
    <property type="evidence" value="ECO:0007669"/>
    <property type="project" value="InterPro"/>
</dbReference>
<evidence type="ECO:0000256" key="8">
    <source>
        <dbReference type="ARBA" id="ARBA00023315"/>
    </source>
</evidence>
<dbReference type="GO" id="GO:0044550">
    <property type="term" value="P:secondary metabolite biosynthetic process"/>
    <property type="evidence" value="ECO:0007669"/>
    <property type="project" value="TreeGrafter"/>
</dbReference>
<dbReference type="NCBIfam" id="NF006829">
    <property type="entry name" value="PRK09352.1"/>
    <property type="match status" value="1"/>
</dbReference>
<feature type="active site" evidence="9">
    <location>
        <position position="252"/>
    </location>
</feature>
<dbReference type="PANTHER" id="PTHR34069">
    <property type="entry name" value="3-OXOACYL-[ACYL-CARRIER-PROTEIN] SYNTHASE 3"/>
    <property type="match status" value="1"/>
</dbReference>
<dbReference type="Pfam" id="PF08541">
    <property type="entry name" value="ACP_syn_III_C"/>
    <property type="match status" value="1"/>
</dbReference>
<dbReference type="InterPro" id="IPR013747">
    <property type="entry name" value="ACP_syn_III_C"/>
</dbReference>
<evidence type="ECO:0000256" key="2">
    <source>
        <dbReference type="ARBA" id="ARBA00022490"/>
    </source>
</evidence>
<dbReference type="GO" id="GO:0033818">
    <property type="term" value="F:beta-ketoacyl-acyl-carrier-protein synthase III activity"/>
    <property type="evidence" value="ECO:0007669"/>
    <property type="project" value="UniProtKB-UniRule"/>
</dbReference>
<keyword evidence="7 9" id="KW-0275">Fatty acid biosynthesis</keyword>